<name>A0A118E3X0_CYNCS</name>
<reference evidence="1 2" key="1">
    <citation type="journal article" date="2016" name="Sci. Rep.">
        <title>The genome sequence of the outbreeding globe artichoke constructed de novo incorporating a phase-aware low-pass sequencing strategy of F1 progeny.</title>
        <authorList>
            <person name="Scaglione D."/>
            <person name="Reyes-Chin-Wo S."/>
            <person name="Acquadro A."/>
            <person name="Froenicke L."/>
            <person name="Portis E."/>
            <person name="Beitel C."/>
            <person name="Tirone M."/>
            <person name="Mauro R."/>
            <person name="Lo Monaco A."/>
            <person name="Mauromicale G."/>
            <person name="Faccioli P."/>
            <person name="Cattivelli L."/>
            <person name="Rieseberg L."/>
            <person name="Michelmore R."/>
            <person name="Lanteri S."/>
        </authorList>
    </citation>
    <scope>NUCLEOTIDE SEQUENCE [LARGE SCALE GENOMIC DNA]</scope>
    <source>
        <strain evidence="1">2C</strain>
    </source>
</reference>
<dbReference type="AlphaFoldDB" id="A0A118E3X0"/>
<sequence>MAICEVQQATQEAEEALTQGLEALNQSLSDTIASDALSSPTNMLTTWGEGDTSLPNPRIVSNFKEVNQ</sequence>
<dbReference type="Proteomes" id="UP000243975">
    <property type="component" value="Unassembled WGS sequence"/>
</dbReference>
<dbReference type="STRING" id="59895.A0A118E3X0"/>
<comment type="caution">
    <text evidence="1">The sequence shown here is derived from an EMBL/GenBank/DDBJ whole genome shotgun (WGS) entry which is preliminary data.</text>
</comment>
<proteinExistence type="predicted"/>
<evidence type="ECO:0000313" key="2">
    <source>
        <dbReference type="Proteomes" id="UP000243975"/>
    </source>
</evidence>
<dbReference type="Gramene" id="KVE50779">
    <property type="protein sequence ID" value="KVE50779"/>
    <property type="gene ID" value="Ccrd_023965"/>
</dbReference>
<organism evidence="1 2">
    <name type="scientific">Cynara cardunculus var. scolymus</name>
    <name type="common">Globe artichoke</name>
    <name type="synonym">Cynara scolymus</name>
    <dbReference type="NCBI Taxonomy" id="59895"/>
    <lineage>
        <taxon>Eukaryota</taxon>
        <taxon>Viridiplantae</taxon>
        <taxon>Streptophyta</taxon>
        <taxon>Embryophyta</taxon>
        <taxon>Tracheophyta</taxon>
        <taxon>Spermatophyta</taxon>
        <taxon>Magnoliopsida</taxon>
        <taxon>eudicotyledons</taxon>
        <taxon>Gunneridae</taxon>
        <taxon>Pentapetalae</taxon>
        <taxon>asterids</taxon>
        <taxon>campanulids</taxon>
        <taxon>Asterales</taxon>
        <taxon>Asteraceae</taxon>
        <taxon>Carduoideae</taxon>
        <taxon>Cardueae</taxon>
        <taxon>Carduinae</taxon>
        <taxon>Cynara</taxon>
    </lineage>
</organism>
<dbReference type="EMBL" id="LEKV01010529">
    <property type="protein sequence ID" value="KVE50779.1"/>
    <property type="molecule type" value="Genomic_DNA"/>
</dbReference>
<evidence type="ECO:0000313" key="1">
    <source>
        <dbReference type="EMBL" id="KVE50779.1"/>
    </source>
</evidence>
<accession>A0A118E3X0</accession>
<gene>
    <name evidence="1" type="ORF">Ccrd_023965</name>
</gene>
<protein>
    <submittedName>
        <fullName evidence="1">Uncharacterized protein</fullName>
    </submittedName>
</protein>
<keyword evidence="2" id="KW-1185">Reference proteome</keyword>